<dbReference type="InterPro" id="IPR003607">
    <property type="entry name" value="HD/PDEase_dom"/>
</dbReference>
<protein>
    <submittedName>
        <fullName evidence="5">Uncharacterized protein</fullName>
    </submittedName>
</protein>
<dbReference type="Pfam" id="PF13185">
    <property type="entry name" value="GAF_2"/>
    <property type="match status" value="1"/>
</dbReference>
<dbReference type="NCBIfam" id="TIGR00229">
    <property type="entry name" value="sensory_box"/>
    <property type="match status" value="1"/>
</dbReference>
<dbReference type="InterPro" id="IPR000014">
    <property type="entry name" value="PAS"/>
</dbReference>
<dbReference type="Gene3D" id="1.10.3210.10">
    <property type="entry name" value="Hypothetical protein af1432"/>
    <property type="match status" value="1"/>
</dbReference>
<dbReference type="Gene3D" id="3.30.450.20">
    <property type="entry name" value="PAS domain"/>
    <property type="match status" value="2"/>
</dbReference>
<dbReference type="PROSITE" id="PS50112">
    <property type="entry name" value="PAS"/>
    <property type="match status" value="1"/>
</dbReference>
<organism evidence="5 6">
    <name type="scientific">Georgfuchsia toluolica</name>
    <dbReference type="NCBI Taxonomy" id="424218"/>
    <lineage>
        <taxon>Bacteria</taxon>
        <taxon>Pseudomonadati</taxon>
        <taxon>Pseudomonadota</taxon>
        <taxon>Betaproteobacteria</taxon>
        <taxon>Nitrosomonadales</taxon>
        <taxon>Sterolibacteriaceae</taxon>
        <taxon>Georgfuchsia</taxon>
    </lineage>
</organism>
<evidence type="ECO:0000313" key="6">
    <source>
        <dbReference type="Proteomes" id="UP000742786"/>
    </source>
</evidence>
<comment type="caution">
    <text evidence="5">The sequence shown here is derived from an EMBL/GenBank/DDBJ whole genome shotgun (WGS) entry which is preliminary data.</text>
</comment>
<dbReference type="SMART" id="SM00471">
    <property type="entry name" value="HDc"/>
    <property type="match status" value="1"/>
</dbReference>
<dbReference type="GO" id="GO:0008081">
    <property type="term" value="F:phosphoric diester hydrolase activity"/>
    <property type="evidence" value="ECO:0007669"/>
    <property type="project" value="UniProtKB-ARBA"/>
</dbReference>
<dbReference type="EMBL" id="CAJQUM010000001">
    <property type="protein sequence ID" value="CAG4883831.1"/>
    <property type="molecule type" value="Genomic_DNA"/>
</dbReference>
<feature type="domain" description="HD-GYP" evidence="4">
    <location>
        <begin position="444"/>
        <end position="639"/>
    </location>
</feature>
<dbReference type="Gene3D" id="3.30.450.40">
    <property type="match status" value="1"/>
</dbReference>
<dbReference type="InterPro" id="IPR029016">
    <property type="entry name" value="GAF-like_dom_sf"/>
</dbReference>
<proteinExistence type="predicted"/>
<keyword evidence="6" id="KW-1185">Reference proteome</keyword>
<dbReference type="InterPro" id="IPR000700">
    <property type="entry name" value="PAS-assoc_C"/>
</dbReference>
<feature type="domain" description="PAS" evidence="2">
    <location>
        <begin position="315"/>
        <end position="385"/>
    </location>
</feature>
<dbReference type="SUPFAM" id="SSF55781">
    <property type="entry name" value="GAF domain-like"/>
    <property type="match status" value="1"/>
</dbReference>
<dbReference type="PANTHER" id="PTHR43155">
    <property type="entry name" value="CYCLIC DI-GMP PHOSPHODIESTERASE PA4108-RELATED"/>
    <property type="match status" value="1"/>
</dbReference>
<dbReference type="Pfam" id="PF13487">
    <property type="entry name" value="HD_5"/>
    <property type="match status" value="1"/>
</dbReference>
<dbReference type="RefSeq" id="WP_220635753.1">
    <property type="nucleotide sequence ID" value="NZ_CAJQUM010000001.1"/>
</dbReference>
<gene>
    <name evidence="5" type="ORF">GTOL_11714</name>
</gene>
<evidence type="ECO:0000256" key="1">
    <source>
        <dbReference type="SAM" id="Coils"/>
    </source>
</evidence>
<dbReference type="Proteomes" id="UP000742786">
    <property type="component" value="Unassembled WGS sequence"/>
</dbReference>
<evidence type="ECO:0000259" key="2">
    <source>
        <dbReference type="PROSITE" id="PS50112"/>
    </source>
</evidence>
<feature type="coiled-coil region" evidence="1">
    <location>
        <begin position="298"/>
        <end position="325"/>
    </location>
</feature>
<evidence type="ECO:0000313" key="5">
    <source>
        <dbReference type="EMBL" id="CAG4883831.1"/>
    </source>
</evidence>
<keyword evidence="1" id="KW-0175">Coiled coil</keyword>
<reference evidence="5" key="1">
    <citation type="submission" date="2021-04" db="EMBL/GenBank/DDBJ databases">
        <authorList>
            <person name="Hornung B."/>
        </authorList>
    </citation>
    <scope>NUCLEOTIDE SEQUENCE</scope>
    <source>
        <strain evidence="5">G5G6</strain>
    </source>
</reference>
<dbReference type="SMART" id="SM00091">
    <property type="entry name" value="PAS"/>
    <property type="match status" value="1"/>
</dbReference>
<name>A0A916J4I6_9PROT</name>
<dbReference type="InterPro" id="IPR035965">
    <property type="entry name" value="PAS-like_dom_sf"/>
</dbReference>
<dbReference type="InterPro" id="IPR013655">
    <property type="entry name" value="PAS_fold_3"/>
</dbReference>
<dbReference type="InterPro" id="IPR037522">
    <property type="entry name" value="HD_GYP_dom"/>
</dbReference>
<dbReference type="CDD" id="cd00077">
    <property type="entry name" value="HDc"/>
    <property type="match status" value="1"/>
</dbReference>
<dbReference type="AlphaFoldDB" id="A0A916J4I6"/>
<feature type="domain" description="PAC" evidence="3">
    <location>
        <begin position="389"/>
        <end position="439"/>
    </location>
</feature>
<dbReference type="SUPFAM" id="SSF109604">
    <property type="entry name" value="HD-domain/PDEase-like"/>
    <property type="match status" value="1"/>
</dbReference>
<dbReference type="PROSITE" id="PS50113">
    <property type="entry name" value="PAC"/>
    <property type="match status" value="1"/>
</dbReference>
<dbReference type="Pfam" id="PF08447">
    <property type="entry name" value="PAS_3"/>
    <property type="match status" value="1"/>
</dbReference>
<dbReference type="InterPro" id="IPR003018">
    <property type="entry name" value="GAF"/>
</dbReference>
<dbReference type="SUPFAM" id="SSF55785">
    <property type="entry name" value="PYP-like sensor domain (PAS domain)"/>
    <property type="match status" value="1"/>
</dbReference>
<dbReference type="PANTHER" id="PTHR43155:SF2">
    <property type="entry name" value="CYCLIC DI-GMP PHOSPHODIESTERASE PA4108"/>
    <property type="match status" value="1"/>
</dbReference>
<evidence type="ECO:0000259" key="4">
    <source>
        <dbReference type="PROSITE" id="PS51832"/>
    </source>
</evidence>
<sequence>MSGLPVEEGVYHSLFNNLLNGLAYCRIIYEDGKPVDYVYLAVNAAFTGQTGLANVVGKRASEAIPGLSELDGDLIRIYGRVVATGRPERFDYFVVALQTWFHLSVYSPAQDHFVTIFDVISERKVAEAKIQRLSRFNAALNQCNQAMVRCTSERELFPQICRAAVEFGGMTMAWIGVIDGATLKVLPVDSFGDDNGYLSNIDISIDAASRFGCGPTGIALRENRPYWCQDFRDFPVAIPGHERTARAGFGSSAALPLHRNGAVIGTFNLYSDEINAFDNELRELLAGMATDISFTLDNFARESQRKRAEEELRAAEERYRSLVEQSIAATYIIQDDKFAYVNPRCAEIMGRGQIDVLTGTNPLQWIAPADRDRIAEDLRQLMGGKTQKITHEFVVLCRDGSMVRIGANASRATYQGRPAIIGLLQDISERKRTEEMTERHMMQLKTAVMSTVGVATTISGMRDPYTAGHERRVAEVAAAIGSELGFDTQRLEGLRIAASLHDIGKIKIPSEILSKPGKLSAVEYRMIQGHANASYDVLKEVEWFWPVAEVALQHHERMDGSGYPQGLKGEEILLEARIMAVADVVEAMSSHRPYRAGLRVDQALDEIESGRGTLYDPEVADACLKIFREKGVHRFSLADI</sequence>
<dbReference type="PROSITE" id="PS51832">
    <property type="entry name" value="HD_GYP"/>
    <property type="match status" value="1"/>
</dbReference>
<evidence type="ECO:0000259" key="3">
    <source>
        <dbReference type="PROSITE" id="PS50113"/>
    </source>
</evidence>
<accession>A0A916J4I6</accession>